<name>A0ABS6ZG94_9ACTN</name>
<evidence type="ECO:0000313" key="3">
    <source>
        <dbReference type="EMBL" id="MBW5486777.1"/>
    </source>
</evidence>
<sequence length="160" mass="17082">MRCHLCPPACGPRRVPRPQGGAVGSRTAPGRGHLCDTGTVDPGSLLHALGRGGEGAALPELGFVGVLLGDRADVGGYVRRVLGPVLAYDAERGTELVRTLETYYAQGASLTRAKEALHVHVNTVVQRLERVALLLGADWNAPERALENQLALRLHRLADR</sequence>
<keyword evidence="4" id="KW-1185">Reference proteome</keyword>
<dbReference type="InterPro" id="IPR051448">
    <property type="entry name" value="CdaR-like_regulators"/>
</dbReference>
<dbReference type="Proteomes" id="UP000812013">
    <property type="component" value="Unassembled WGS sequence"/>
</dbReference>
<evidence type="ECO:0000313" key="4">
    <source>
        <dbReference type="Proteomes" id="UP000812013"/>
    </source>
</evidence>
<dbReference type="PANTHER" id="PTHR33744">
    <property type="entry name" value="CARBOHYDRATE DIACID REGULATOR"/>
    <property type="match status" value="1"/>
</dbReference>
<dbReference type="Gene3D" id="1.10.10.2840">
    <property type="entry name" value="PucR C-terminal helix-turn-helix domain"/>
    <property type="match status" value="1"/>
</dbReference>
<dbReference type="InterPro" id="IPR042070">
    <property type="entry name" value="PucR_C-HTH_sf"/>
</dbReference>
<accession>A0ABS6ZG94</accession>
<feature type="region of interest" description="Disordered" evidence="1">
    <location>
        <begin position="14"/>
        <end position="34"/>
    </location>
</feature>
<dbReference type="Pfam" id="PF13556">
    <property type="entry name" value="HTH_30"/>
    <property type="match status" value="1"/>
</dbReference>
<gene>
    <name evidence="3" type="ORF">GPJ59_34295</name>
</gene>
<proteinExistence type="predicted"/>
<dbReference type="PANTHER" id="PTHR33744:SF1">
    <property type="entry name" value="DNA-BINDING TRANSCRIPTIONAL ACTIVATOR ADER"/>
    <property type="match status" value="1"/>
</dbReference>
<protein>
    <recommendedName>
        <fullName evidence="2">PucR C-terminal helix-turn-helix domain-containing protein</fullName>
    </recommendedName>
</protein>
<organism evidence="3 4">
    <name type="scientific">Streptomyces bambusae</name>
    <dbReference type="NCBI Taxonomy" id="1550616"/>
    <lineage>
        <taxon>Bacteria</taxon>
        <taxon>Bacillati</taxon>
        <taxon>Actinomycetota</taxon>
        <taxon>Actinomycetes</taxon>
        <taxon>Kitasatosporales</taxon>
        <taxon>Streptomycetaceae</taxon>
        <taxon>Streptomyces</taxon>
    </lineage>
</organism>
<comment type="caution">
    <text evidence="3">The sequence shown here is derived from an EMBL/GenBank/DDBJ whole genome shotgun (WGS) entry which is preliminary data.</text>
</comment>
<feature type="domain" description="PucR C-terminal helix-turn-helix" evidence="2">
    <location>
        <begin position="96"/>
        <end position="154"/>
    </location>
</feature>
<evidence type="ECO:0000259" key="2">
    <source>
        <dbReference type="Pfam" id="PF13556"/>
    </source>
</evidence>
<reference evidence="3 4" key="1">
    <citation type="submission" date="2019-12" db="EMBL/GenBank/DDBJ databases">
        <title>Genome sequence of Streptomyces bambusae.</title>
        <authorList>
            <person name="Bansal K."/>
            <person name="Choksket S."/>
            <person name="Korpole S."/>
            <person name="Patil P.B."/>
        </authorList>
    </citation>
    <scope>NUCLEOTIDE SEQUENCE [LARGE SCALE GENOMIC DNA]</scope>
    <source>
        <strain evidence="3 4">SK60</strain>
    </source>
</reference>
<dbReference type="EMBL" id="WTFF01000480">
    <property type="protein sequence ID" value="MBW5486777.1"/>
    <property type="molecule type" value="Genomic_DNA"/>
</dbReference>
<dbReference type="InterPro" id="IPR025736">
    <property type="entry name" value="PucR_C-HTH_dom"/>
</dbReference>
<evidence type="ECO:0000256" key="1">
    <source>
        <dbReference type="SAM" id="MobiDB-lite"/>
    </source>
</evidence>